<organism evidence="2 3">
    <name type="scientific">Hypholoma sublateritium (strain FD-334 SS-4)</name>
    <dbReference type="NCBI Taxonomy" id="945553"/>
    <lineage>
        <taxon>Eukaryota</taxon>
        <taxon>Fungi</taxon>
        <taxon>Dikarya</taxon>
        <taxon>Basidiomycota</taxon>
        <taxon>Agaricomycotina</taxon>
        <taxon>Agaricomycetes</taxon>
        <taxon>Agaricomycetidae</taxon>
        <taxon>Agaricales</taxon>
        <taxon>Agaricineae</taxon>
        <taxon>Strophariaceae</taxon>
        <taxon>Hypholoma</taxon>
    </lineage>
</organism>
<evidence type="ECO:0000313" key="2">
    <source>
        <dbReference type="EMBL" id="KJA15505.1"/>
    </source>
</evidence>
<dbReference type="Proteomes" id="UP000054270">
    <property type="component" value="Unassembled WGS sequence"/>
</dbReference>
<feature type="region of interest" description="Disordered" evidence="1">
    <location>
        <begin position="118"/>
        <end position="145"/>
    </location>
</feature>
<keyword evidence="3" id="KW-1185">Reference proteome</keyword>
<reference evidence="3" key="1">
    <citation type="submission" date="2014-04" db="EMBL/GenBank/DDBJ databases">
        <title>Evolutionary Origins and Diversification of the Mycorrhizal Mutualists.</title>
        <authorList>
            <consortium name="DOE Joint Genome Institute"/>
            <consortium name="Mycorrhizal Genomics Consortium"/>
            <person name="Kohler A."/>
            <person name="Kuo A."/>
            <person name="Nagy L.G."/>
            <person name="Floudas D."/>
            <person name="Copeland A."/>
            <person name="Barry K.W."/>
            <person name="Cichocki N."/>
            <person name="Veneault-Fourrey C."/>
            <person name="LaButti K."/>
            <person name="Lindquist E.A."/>
            <person name="Lipzen A."/>
            <person name="Lundell T."/>
            <person name="Morin E."/>
            <person name="Murat C."/>
            <person name="Riley R."/>
            <person name="Ohm R."/>
            <person name="Sun H."/>
            <person name="Tunlid A."/>
            <person name="Henrissat B."/>
            <person name="Grigoriev I.V."/>
            <person name="Hibbett D.S."/>
            <person name="Martin F."/>
        </authorList>
    </citation>
    <scope>NUCLEOTIDE SEQUENCE [LARGE SCALE GENOMIC DNA]</scope>
    <source>
        <strain evidence="3">FD-334 SS-4</strain>
    </source>
</reference>
<protein>
    <submittedName>
        <fullName evidence="2">Uncharacterized protein</fullName>
    </submittedName>
</protein>
<feature type="compositionally biased region" description="Basic and acidic residues" evidence="1">
    <location>
        <begin position="42"/>
        <end position="54"/>
    </location>
</feature>
<accession>A0A0D2P4W9</accession>
<evidence type="ECO:0000313" key="3">
    <source>
        <dbReference type="Proteomes" id="UP000054270"/>
    </source>
</evidence>
<proteinExistence type="predicted"/>
<name>A0A0D2P4W9_HYPSF</name>
<evidence type="ECO:0000256" key="1">
    <source>
        <dbReference type="SAM" id="MobiDB-lite"/>
    </source>
</evidence>
<dbReference type="AlphaFoldDB" id="A0A0D2P4W9"/>
<sequence length="202" mass="22510">MENDTEPSPKDASPIVMKQTAPSPDSSPIRHRHTPPQFLLKHPGDRSKYFESGHRPVHTSSPEGRSPGFRLRGPTPLLKRPVRCKLFNLSPDPKAEKFLKKRALLETTPDFLASKKAKISADNNGGSSSNRVSENPISDGDESENSIELSPRRYVAYFYCVYDQDLKSSALVLLQMLGSPNKTVRYLSFLIIRSSAAVVLIF</sequence>
<feature type="compositionally biased region" description="Polar residues" evidence="1">
    <location>
        <begin position="121"/>
        <end position="136"/>
    </location>
</feature>
<feature type="region of interest" description="Disordered" evidence="1">
    <location>
        <begin position="1"/>
        <end position="76"/>
    </location>
</feature>
<dbReference type="EMBL" id="KN817643">
    <property type="protein sequence ID" value="KJA15505.1"/>
    <property type="molecule type" value="Genomic_DNA"/>
</dbReference>
<gene>
    <name evidence="2" type="ORF">HYPSUDRAFT_58785</name>
</gene>